<organism evidence="1 2">
    <name type="scientific">Melipona quadrifasciata</name>
    <dbReference type="NCBI Taxonomy" id="166423"/>
    <lineage>
        <taxon>Eukaryota</taxon>
        <taxon>Metazoa</taxon>
        <taxon>Ecdysozoa</taxon>
        <taxon>Arthropoda</taxon>
        <taxon>Hexapoda</taxon>
        <taxon>Insecta</taxon>
        <taxon>Pterygota</taxon>
        <taxon>Neoptera</taxon>
        <taxon>Endopterygota</taxon>
        <taxon>Hymenoptera</taxon>
        <taxon>Apocrita</taxon>
        <taxon>Aculeata</taxon>
        <taxon>Apoidea</taxon>
        <taxon>Anthophila</taxon>
        <taxon>Apidae</taxon>
        <taxon>Melipona</taxon>
    </lineage>
</organism>
<gene>
    <name evidence="1" type="ORF">WN51_09009</name>
</gene>
<accession>A0A0M9A9Q2</accession>
<name>A0A0M9A9Q2_9HYME</name>
<dbReference type="Proteomes" id="UP000053105">
    <property type="component" value="Unassembled WGS sequence"/>
</dbReference>
<reference evidence="1 2" key="1">
    <citation type="submission" date="2015-07" db="EMBL/GenBank/DDBJ databases">
        <title>The genome of Melipona quadrifasciata.</title>
        <authorList>
            <person name="Pan H."/>
            <person name="Kapheim K."/>
        </authorList>
    </citation>
    <scope>NUCLEOTIDE SEQUENCE [LARGE SCALE GENOMIC DNA]</scope>
    <source>
        <strain evidence="1">0111107301</strain>
        <tissue evidence="1">Whole body</tissue>
    </source>
</reference>
<protein>
    <submittedName>
        <fullName evidence="1">Uncharacterized protein</fullName>
    </submittedName>
</protein>
<keyword evidence="2" id="KW-1185">Reference proteome</keyword>
<dbReference type="EMBL" id="KQ435708">
    <property type="protein sequence ID" value="KOX80105.1"/>
    <property type="molecule type" value="Genomic_DNA"/>
</dbReference>
<dbReference type="AlphaFoldDB" id="A0A0M9A9Q2"/>
<proteinExistence type="predicted"/>
<evidence type="ECO:0000313" key="2">
    <source>
        <dbReference type="Proteomes" id="UP000053105"/>
    </source>
</evidence>
<evidence type="ECO:0000313" key="1">
    <source>
        <dbReference type="EMBL" id="KOX80105.1"/>
    </source>
</evidence>
<sequence>MREIMIYFTTIIPFPLLPYISGTDISMHREVTNEDSMYRMERAMRLLLIWKIR</sequence>